<dbReference type="PANTHER" id="PTHR42985">
    <property type="entry name" value="SODIUM-COUPLED MONOCARBOXYLATE TRANSPORTER"/>
    <property type="match status" value="1"/>
</dbReference>
<evidence type="ECO:0000259" key="15">
    <source>
        <dbReference type="Pfam" id="PF20732"/>
    </source>
</evidence>
<keyword evidence="10" id="KW-0739">Sodium transport</keyword>
<feature type="transmembrane region" description="Helical" evidence="12">
    <location>
        <begin position="485"/>
        <end position="505"/>
    </location>
</feature>
<reference evidence="16 17" key="1">
    <citation type="submission" date="2011-11" db="EMBL/GenBank/DDBJ databases">
        <title>Complete sequence of Granulicella mallensis MP5ACTX8.</title>
        <authorList>
            <consortium name="US DOE Joint Genome Institute"/>
            <person name="Lucas S."/>
            <person name="Copeland A."/>
            <person name="Lapidus A."/>
            <person name="Cheng J.-F."/>
            <person name="Goodwin L."/>
            <person name="Pitluck S."/>
            <person name="Peters L."/>
            <person name="Lu M."/>
            <person name="Detter J.C."/>
            <person name="Han C."/>
            <person name="Tapia R."/>
            <person name="Land M."/>
            <person name="Hauser L."/>
            <person name="Kyrpides N."/>
            <person name="Ivanova N."/>
            <person name="Mikhailova N."/>
            <person name="Pagani I."/>
            <person name="Rawat S."/>
            <person name="Mannisto M."/>
            <person name="Haggblom M."/>
            <person name="Woyke T."/>
        </authorList>
    </citation>
    <scope>NUCLEOTIDE SEQUENCE [LARGE SCALE GENOMIC DNA]</scope>
    <source>
        <strain evidence="17">ATCC BAA-1857 / DSM 23137 / MP5ACTX8</strain>
    </source>
</reference>
<evidence type="ECO:0000256" key="8">
    <source>
        <dbReference type="ARBA" id="ARBA00023065"/>
    </source>
</evidence>
<evidence type="ECO:0000256" key="5">
    <source>
        <dbReference type="ARBA" id="ARBA00022692"/>
    </source>
</evidence>
<keyword evidence="9 12" id="KW-0472">Membrane</keyword>
<evidence type="ECO:0000256" key="4">
    <source>
        <dbReference type="ARBA" id="ARBA00022475"/>
    </source>
</evidence>
<name>G8NQC8_GRAMM</name>
<evidence type="ECO:0000256" key="7">
    <source>
        <dbReference type="ARBA" id="ARBA00023053"/>
    </source>
</evidence>
<feature type="transmembrane region" description="Helical" evidence="12">
    <location>
        <begin position="62"/>
        <end position="88"/>
    </location>
</feature>
<feature type="transmembrane region" description="Helical" evidence="12">
    <location>
        <begin position="94"/>
        <end position="115"/>
    </location>
</feature>
<evidence type="ECO:0000256" key="12">
    <source>
        <dbReference type="SAM" id="Phobius"/>
    </source>
</evidence>
<keyword evidence="5 12" id="KW-0812">Transmembrane</keyword>
<evidence type="ECO:0000256" key="9">
    <source>
        <dbReference type="ARBA" id="ARBA00023136"/>
    </source>
</evidence>
<keyword evidence="3" id="KW-0813">Transport</keyword>
<feature type="domain" description="Peptidoglycan beta-N-acetylmuramidase NamZ N-terminal" evidence="14">
    <location>
        <begin position="1045"/>
        <end position="1286"/>
    </location>
</feature>
<dbReference type="Pfam" id="PF20732">
    <property type="entry name" value="NamZ_C"/>
    <property type="match status" value="1"/>
</dbReference>
<dbReference type="Proteomes" id="UP000007113">
    <property type="component" value="Chromosome"/>
</dbReference>
<dbReference type="NCBIfam" id="TIGR00813">
    <property type="entry name" value="sss"/>
    <property type="match status" value="1"/>
</dbReference>
<dbReference type="Gene3D" id="3.90.1150.140">
    <property type="match status" value="1"/>
</dbReference>
<keyword evidence="8" id="KW-0406">Ion transport</keyword>
<evidence type="ECO:0000256" key="6">
    <source>
        <dbReference type="ARBA" id="ARBA00022989"/>
    </source>
</evidence>
<feature type="transmembrane region" description="Helical" evidence="12">
    <location>
        <begin position="340"/>
        <end position="366"/>
    </location>
</feature>
<dbReference type="InterPro" id="IPR038377">
    <property type="entry name" value="Na/Glc_symporter_sf"/>
</dbReference>
<dbReference type="PANTHER" id="PTHR42985:SF47">
    <property type="entry name" value="INTEGRAL MEMBRANE TRANSPORT PROTEIN"/>
    <property type="match status" value="1"/>
</dbReference>
<dbReference type="Gene3D" id="3.40.50.12170">
    <property type="entry name" value="Uncharacterised protein PF07075, DUF1343"/>
    <property type="match status" value="1"/>
</dbReference>
<protein>
    <submittedName>
        <fullName evidence="16">SSS sodium solute transporter superfamily</fullName>
    </submittedName>
</protein>
<evidence type="ECO:0000259" key="13">
    <source>
        <dbReference type="Pfam" id="PF00144"/>
    </source>
</evidence>
<evidence type="ECO:0000256" key="11">
    <source>
        <dbReference type="SAM" id="MobiDB-lite"/>
    </source>
</evidence>
<dbReference type="GO" id="GO:0015293">
    <property type="term" value="F:symporter activity"/>
    <property type="evidence" value="ECO:0007669"/>
    <property type="project" value="TreeGrafter"/>
</dbReference>
<dbReference type="eggNOG" id="COG1680">
    <property type="taxonomic scope" value="Bacteria"/>
</dbReference>
<dbReference type="InterPro" id="IPR012338">
    <property type="entry name" value="Beta-lactam/transpept-like"/>
</dbReference>
<dbReference type="SUPFAM" id="SSF56601">
    <property type="entry name" value="beta-lactamase/transpeptidase-like"/>
    <property type="match status" value="1"/>
</dbReference>
<feature type="transmembrane region" description="Helical" evidence="12">
    <location>
        <begin position="251"/>
        <end position="268"/>
    </location>
</feature>
<evidence type="ECO:0000256" key="1">
    <source>
        <dbReference type="ARBA" id="ARBA00004651"/>
    </source>
</evidence>
<dbReference type="PROSITE" id="PS50283">
    <property type="entry name" value="NA_SOLUT_SYMP_3"/>
    <property type="match status" value="1"/>
</dbReference>
<evidence type="ECO:0000256" key="10">
    <source>
        <dbReference type="ARBA" id="ARBA00023201"/>
    </source>
</evidence>
<organism evidence="16 17">
    <name type="scientific">Granulicella mallensis (strain ATCC BAA-1857 / DSM 23137 / MP5ACTX8)</name>
    <dbReference type="NCBI Taxonomy" id="682795"/>
    <lineage>
        <taxon>Bacteria</taxon>
        <taxon>Pseudomonadati</taxon>
        <taxon>Acidobacteriota</taxon>
        <taxon>Terriglobia</taxon>
        <taxon>Terriglobales</taxon>
        <taxon>Acidobacteriaceae</taxon>
        <taxon>Granulicella</taxon>
    </lineage>
</organism>
<evidence type="ECO:0000256" key="3">
    <source>
        <dbReference type="ARBA" id="ARBA00022448"/>
    </source>
</evidence>
<keyword evidence="4" id="KW-1003">Cell membrane</keyword>
<dbReference type="HOGENOM" id="CLU_257385_0_0_0"/>
<sequence>MPNTIAALALGIPSTRLSAFDLTLVAIYLIGITLFGLRFRGKSGGAKSDRSLKSYFLANNTIPWWAIALSIVSAETSTLTIISIPGVAFAGDFGFLQVVIGYMLGRIVVAALFLPRYFAGEMLTAYQLIDQRFGPVLHKVTAALFLLTRAAAEGVRVFAVSIVVGIAIGTRDILSIAIISALTLLYTFEGGMAAVIWTDVVQMAIYVGGTLVALLTLGSHVNGGWAHIHAVASAAGKFHMLDFSMNLTKNYTFWAGVLGGTFLTMASHGTDQLMVQRMLAARNLRESRLAILSSGVVIFAQFAFFLLIGVGLYVFYGQHPATFTSSDRIFPTFIVREMPIGIAGLLVAAILAAAMSNLSAALNSLSSTTVVDFYMHLRPQADDRERAIISKSSTVLWALVLFAIAVYSVGVGGKGHVVEIGLSIASVAYGCLLGVFLLGTLTRFATEVGAIIGMVCGFALNLWLWQGVFPVHLGSITIPHVAFTWYVLIGALATFAIGSLASLIFRKQSQQSRTALANALPLLFLPLLFLLSFRGVAEEPAVRQGPAPMPTATADFTPLSTLLNDAIAAHKLPGAVVVVGHGGHIVFKQAYGLRKLAGEPGLDGTPSPAEPMTEDTIFDMASLTKCLSTATAVMQLYEQGKLQFDDPIQKYLPAFNVTNDAQRAQVTIRMLLTHTSGEAPDVNQKDAWGLAAPDKAEGFHRALTTPLQSAPGAVFRYSDINFILLGDLVETLSGESLDVYAQEHIYKPLEMTETRYLPLAKACGPHQVIGSAIAWQRTPPGHMLFACPQGDWSTSLLPRIAPTAHDDEGKSDPATNPDFDRLLRGSVHDPSTRRMGGVAGHAGVFSTAADVSLFAQGLLDRLAGRPSNFPLKQSTLELMTTPEQPGHNAQQLTKANAAERAAIAAGMKPAAPLLAPMYPAIKEQDLRGYGWDIDTAFSKPRGAVFPIGSFGHTGFTGTTLWMDPGSNTYVILLANAIHPHGNPPISNLRGEFASAAAQALHLYESGTSSSISSSRTLTGIDVLELPHNAALHELASRHHGQARLGLLTNQTGLDSQGRRTVDILHSPDLSEDKIHLVTLFSPEHGIFGKQDTTSIAAEVDPATGLHVTSLYGAKDADRRPSHEQLKDLDAVVIDLQDAGVRFYTYEAVTGYFLEAAAREKNEFHHDLEILVLDRPNLIGGEQVQGPISDAGLESYTDYMPLPVRNGLTLGELAQYINGEATSTLAHGDALFAEADPANRTRATQAPSSKGLGAHLTVIPMQHWSRAEFFDNTGLPWVNPSPNLRSVTAATLYPGMGLLETTNVSVGRGTAIPFELFGAGVPAKDSKTGAQKPAWFKAADVAAALNARNIPGVTFAATTTAISEDTNHYPFHGQTIEAVRATLTDRKVLDAPAMGIEILSVLHRLYPEQFQVEKAMRLIVNRATMDSLERGDDPRTIAASWQPSLHDFMDRRAAYLLYQ</sequence>
<feature type="transmembrane region" description="Helical" evidence="12">
    <location>
        <begin position="158"/>
        <end position="186"/>
    </location>
</feature>
<dbReference type="Pfam" id="PF00474">
    <property type="entry name" value="SSF"/>
    <property type="match status" value="1"/>
</dbReference>
<feature type="domain" description="Beta-lactamase-related" evidence="13">
    <location>
        <begin position="564"/>
        <end position="981"/>
    </location>
</feature>
<feature type="region of interest" description="Disordered" evidence="11">
    <location>
        <begin position="802"/>
        <end position="823"/>
    </location>
</feature>
<dbReference type="InterPro" id="IPR048502">
    <property type="entry name" value="NamZ_N"/>
</dbReference>
<comment type="similarity">
    <text evidence="2">Belongs to the sodium:solute symporter (SSF) (TC 2.A.21) family.</text>
</comment>
<keyword evidence="17" id="KW-1185">Reference proteome</keyword>
<comment type="subcellular location">
    <subcellularLocation>
        <location evidence="1">Cell membrane</location>
        <topology evidence="1">Multi-pass membrane protein</topology>
    </subcellularLocation>
</comment>
<feature type="transmembrane region" description="Helical" evidence="12">
    <location>
        <begin position="387"/>
        <end position="408"/>
    </location>
</feature>
<gene>
    <name evidence="16" type="ordered locus">AciX8_1738</name>
</gene>
<dbReference type="CDD" id="cd11493">
    <property type="entry name" value="SLC5sbd_NIS-like_u1"/>
    <property type="match status" value="1"/>
</dbReference>
<proteinExistence type="inferred from homology"/>
<dbReference type="STRING" id="682795.AciX8_1738"/>
<feature type="domain" description="Peptidoglycan beta-N-acetylmuramidase NamZ C-terminal" evidence="15">
    <location>
        <begin position="1291"/>
        <end position="1457"/>
    </location>
</feature>
<dbReference type="InterPro" id="IPR051163">
    <property type="entry name" value="Sodium:Solute_Symporter_SSF"/>
</dbReference>
<evidence type="ECO:0000259" key="14">
    <source>
        <dbReference type="Pfam" id="PF07075"/>
    </source>
</evidence>
<dbReference type="Gene3D" id="1.20.1730.10">
    <property type="entry name" value="Sodium/glucose cotransporter"/>
    <property type="match status" value="1"/>
</dbReference>
<dbReference type="Pfam" id="PF07075">
    <property type="entry name" value="NamZ_N"/>
    <property type="match status" value="1"/>
</dbReference>
<evidence type="ECO:0000313" key="17">
    <source>
        <dbReference type="Proteomes" id="UP000007113"/>
    </source>
</evidence>
<keyword evidence="6 12" id="KW-1133">Transmembrane helix</keyword>
<keyword evidence="7" id="KW-0915">Sodium</keyword>
<dbReference type="InterPro" id="IPR001466">
    <property type="entry name" value="Beta-lactam-related"/>
</dbReference>
<evidence type="ECO:0000256" key="2">
    <source>
        <dbReference type="ARBA" id="ARBA00006434"/>
    </source>
</evidence>
<dbReference type="GO" id="GO:0006814">
    <property type="term" value="P:sodium ion transport"/>
    <property type="evidence" value="ECO:0007669"/>
    <property type="project" value="UniProtKB-KW"/>
</dbReference>
<accession>G8NQC8</accession>
<feature type="transmembrane region" description="Helical" evidence="12">
    <location>
        <begin position="448"/>
        <end position="465"/>
    </location>
</feature>
<feature type="transmembrane region" description="Helical" evidence="12">
    <location>
        <begin position="20"/>
        <end position="41"/>
    </location>
</feature>
<feature type="transmembrane region" description="Helical" evidence="12">
    <location>
        <begin position="420"/>
        <end position="441"/>
    </location>
</feature>
<dbReference type="InterPro" id="IPR001734">
    <property type="entry name" value="Na/solute_symporter"/>
</dbReference>
<dbReference type="RefSeq" id="WP_014264956.1">
    <property type="nucleotide sequence ID" value="NC_016631.1"/>
</dbReference>
<dbReference type="Gene3D" id="3.40.710.10">
    <property type="entry name" value="DD-peptidase/beta-lactamase superfamily"/>
    <property type="match status" value="1"/>
</dbReference>
<dbReference type="GO" id="GO:0005886">
    <property type="term" value="C:plasma membrane"/>
    <property type="evidence" value="ECO:0007669"/>
    <property type="project" value="UniProtKB-SubCell"/>
</dbReference>
<evidence type="ECO:0000313" key="16">
    <source>
        <dbReference type="EMBL" id="AEU36077.1"/>
    </source>
</evidence>
<feature type="transmembrane region" description="Helical" evidence="12">
    <location>
        <begin position="289"/>
        <end position="316"/>
    </location>
</feature>
<dbReference type="Pfam" id="PF00144">
    <property type="entry name" value="Beta-lactamase"/>
    <property type="match status" value="1"/>
</dbReference>
<dbReference type="eggNOG" id="COG3876">
    <property type="taxonomic scope" value="Bacteria"/>
</dbReference>
<feature type="transmembrane region" description="Helical" evidence="12">
    <location>
        <begin position="193"/>
        <end position="215"/>
    </location>
</feature>
<dbReference type="eggNOG" id="COG0591">
    <property type="taxonomic scope" value="Bacteria"/>
</dbReference>
<dbReference type="InterPro" id="IPR048503">
    <property type="entry name" value="NamZ_C"/>
</dbReference>
<feature type="transmembrane region" description="Helical" evidence="12">
    <location>
        <begin position="517"/>
        <end position="537"/>
    </location>
</feature>
<dbReference type="EMBL" id="CP003130">
    <property type="protein sequence ID" value="AEU36077.1"/>
    <property type="molecule type" value="Genomic_DNA"/>
</dbReference>
<dbReference type="KEGG" id="gma:AciX8_1738"/>